<accession>A0A917NG75</accession>
<sequence length="310" mass="35455">MRQAAMPTCFIVGAAKCGTTSLDRYLNQHPDIYMAPRKETHFFASPDMPARYEGPGDEAFTENLIRSLDEYQSMFAAAQGARVRGESSVYYLYFPKSLERIARTVDHPKVIAVLRNPVDRAYSAYMHLVRDGRETLPFLEALAAEPARRAANYQPLWHYTSVGLYARQVEHLLRVFGREHVLLIEYEEFNAQPERTLAQVFHFLGVDERVRVDTSIRYNMTGVPVAGLYQMATQSNALTRLLKPFVPGRWREKLRTQVKNLTLRKEPLSADVRAQLLERFRADILALEAVWGRSLAHWLHQASPTAETTA</sequence>
<evidence type="ECO:0000313" key="3">
    <source>
        <dbReference type="Proteomes" id="UP000637695"/>
    </source>
</evidence>
<dbReference type="GO" id="GO:0008146">
    <property type="term" value="F:sulfotransferase activity"/>
    <property type="evidence" value="ECO:0007669"/>
    <property type="project" value="InterPro"/>
</dbReference>
<dbReference type="InterPro" id="IPR037359">
    <property type="entry name" value="NST/OST"/>
</dbReference>
<dbReference type="Proteomes" id="UP000637695">
    <property type="component" value="Unassembled WGS sequence"/>
</dbReference>
<dbReference type="EMBL" id="BMOY01000004">
    <property type="protein sequence ID" value="GGI97897.1"/>
    <property type="molecule type" value="Genomic_DNA"/>
</dbReference>
<proteinExistence type="predicted"/>
<dbReference type="AlphaFoldDB" id="A0A917NG75"/>
<comment type="caution">
    <text evidence="2">The sequence shown here is derived from an EMBL/GenBank/DDBJ whole genome shotgun (WGS) entry which is preliminary data.</text>
</comment>
<reference evidence="2" key="2">
    <citation type="submission" date="2020-09" db="EMBL/GenBank/DDBJ databases">
        <authorList>
            <person name="Sun Q."/>
            <person name="Ohkuma M."/>
        </authorList>
    </citation>
    <scope>NUCLEOTIDE SEQUENCE</scope>
    <source>
        <strain evidence="2">JCM 18487</strain>
    </source>
</reference>
<dbReference type="PANTHER" id="PTHR10605:SF56">
    <property type="entry name" value="BIFUNCTIONAL HEPARAN SULFATE N-DEACETYLASE_N-SULFOTRANSFERASE"/>
    <property type="match status" value="1"/>
</dbReference>
<keyword evidence="3" id="KW-1185">Reference proteome</keyword>
<dbReference type="InterPro" id="IPR027417">
    <property type="entry name" value="P-loop_NTPase"/>
</dbReference>
<dbReference type="SUPFAM" id="SSF52540">
    <property type="entry name" value="P-loop containing nucleoside triphosphate hydrolases"/>
    <property type="match status" value="1"/>
</dbReference>
<dbReference type="PANTHER" id="PTHR10605">
    <property type="entry name" value="HEPARAN SULFATE SULFOTRANSFERASE"/>
    <property type="match status" value="1"/>
</dbReference>
<evidence type="ECO:0000256" key="1">
    <source>
        <dbReference type="ARBA" id="ARBA00022679"/>
    </source>
</evidence>
<dbReference type="Gene3D" id="3.40.50.300">
    <property type="entry name" value="P-loop containing nucleotide triphosphate hydrolases"/>
    <property type="match status" value="1"/>
</dbReference>
<protein>
    <submittedName>
        <fullName evidence="2">Sulfotransferase</fullName>
    </submittedName>
</protein>
<organism evidence="2 3">
    <name type="scientific">Alicyclobacillus cellulosilyticus</name>
    <dbReference type="NCBI Taxonomy" id="1003997"/>
    <lineage>
        <taxon>Bacteria</taxon>
        <taxon>Bacillati</taxon>
        <taxon>Bacillota</taxon>
        <taxon>Bacilli</taxon>
        <taxon>Bacillales</taxon>
        <taxon>Alicyclobacillaceae</taxon>
        <taxon>Alicyclobacillus</taxon>
    </lineage>
</organism>
<name>A0A917NG75_9BACL</name>
<keyword evidence="1" id="KW-0808">Transferase</keyword>
<dbReference type="Pfam" id="PF13469">
    <property type="entry name" value="Sulfotransfer_3"/>
    <property type="match status" value="1"/>
</dbReference>
<evidence type="ECO:0000313" key="2">
    <source>
        <dbReference type="EMBL" id="GGI97897.1"/>
    </source>
</evidence>
<dbReference type="RefSeq" id="WP_188880894.1">
    <property type="nucleotide sequence ID" value="NZ_BMOY01000004.1"/>
</dbReference>
<reference evidence="2" key="1">
    <citation type="journal article" date="2014" name="Int. J. Syst. Evol. Microbiol.">
        <title>Complete genome sequence of Corynebacterium casei LMG S-19264T (=DSM 44701T), isolated from a smear-ripened cheese.</title>
        <authorList>
            <consortium name="US DOE Joint Genome Institute (JGI-PGF)"/>
            <person name="Walter F."/>
            <person name="Albersmeier A."/>
            <person name="Kalinowski J."/>
            <person name="Ruckert C."/>
        </authorList>
    </citation>
    <scope>NUCLEOTIDE SEQUENCE</scope>
    <source>
        <strain evidence="2">JCM 18487</strain>
    </source>
</reference>
<gene>
    <name evidence="2" type="ORF">GCM10010885_04430</name>
</gene>